<gene>
    <name evidence="3" type="ordered locus">Namu_0175</name>
</gene>
<sequence length="297" mass="33028">MSLTTGTSPVGPRPAGRFNKPMPDSAGLFYLEPCRPRIRGQSGDVIVVDSTAASLLHEHGQLPVLYFPVDDVRTDLLEPNGTRAHSPGKGEATGLRLSVGDRVVQDAGWRFDQPEWDALAGLIAFYLPAMTQWWQEDEPMPGHARDPYHRIEVLDTSRRVRVLVEGRVLADTTRARALFESGLPTRWYIPPRDVDASLLADSATRTTCAYKGQARYVSMRVRPDQPDDKQPDLAWIYDEPLPDAARVAGYVCFWNERVDLEIDGEPVPRPVTEFLGGPTPLLGLLPPAMLERPRPAD</sequence>
<dbReference type="eggNOG" id="COG2343">
    <property type="taxonomic scope" value="Bacteria"/>
</dbReference>
<accession>C8XJ21</accession>
<dbReference type="InterPro" id="IPR007361">
    <property type="entry name" value="DUF427"/>
</dbReference>
<feature type="region of interest" description="Disordered" evidence="1">
    <location>
        <begin position="1"/>
        <end position="22"/>
    </location>
</feature>
<reference evidence="3 4" key="2">
    <citation type="journal article" date="2010" name="Stand. Genomic Sci.">
        <title>Complete genome sequence of Nakamurella multipartita type strain (Y-104).</title>
        <authorList>
            <person name="Tice H."/>
            <person name="Mayilraj S."/>
            <person name="Sims D."/>
            <person name="Lapidus A."/>
            <person name="Nolan M."/>
            <person name="Lucas S."/>
            <person name="Glavina Del Rio T."/>
            <person name="Copeland A."/>
            <person name="Cheng J.F."/>
            <person name="Meincke L."/>
            <person name="Bruce D."/>
            <person name="Goodwin L."/>
            <person name="Pitluck S."/>
            <person name="Ivanova N."/>
            <person name="Mavromatis K."/>
            <person name="Ovchinnikova G."/>
            <person name="Pati A."/>
            <person name="Chen A."/>
            <person name="Palaniappan K."/>
            <person name="Land M."/>
            <person name="Hauser L."/>
            <person name="Chang Y.J."/>
            <person name="Jeffries C.D."/>
            <person name="Detter J.C."/>
            <person name="Brettin T."/>
            <person name="Rohde M."/>
            <person name="Goker M."/>
            <person name="Bristow J."/>
            <person name="Eisen J.A."/>
            <person name="Markowitz V."/>
            <person name="Hugenholtz P."/>
            <person name="Kyrpides N.C."/>
            <person name="Klenk H.P."/>
            <person name="Chen F."/>
        </authorList>
    </citation>
    <scope>NUCLEOTIDE SEQUENCE [LARGE SCALE GENOMIC DNA]</scope>
    <source>
        <strain evidence="4">ATCC 700099 / DSM 44233 / CIP 104796 / JCM 9543 / NBRC 105858 / Y-104</strain>
    </source>
</reference>
<dbReference type="Gene3D" id="2.170.150.40">
    <property type="entry name" value="Domain of unknown function (DUF427)"/>
    <property type="match status" value="2"/>
</dbReference>
<proteinExistence type="predicted"/>
<dbReference type="EMBL" id="CP001737">
    <property type="protein sequence ID" value="ACV76608.1"/>
    <property type="molecule type" value="Genomic_DNA"/>
</dbReference>
<reference evidence="4" key="1">
    <citation type="submission" date="2009-09" db="EMBL/GenBank/DDBJ databases">
        <title>The complete genome of Nakamurella multipartita DSM 44233.</title>
        <authorList>
            <consortium name="US DOE Joint Genome Institute (JGI-PGF)"/>
            <person name="Lucas S."/>
            <person name="Copeland A."/>
            <person name="Lapidus A."/>
            <person name="Glavina del Rio T."/>
            <person name="Dalin E."/>
            <person name="Tice H."/>
            <person name="Bruce D."/>
            <person name="Goodwin L."/>
            <person name="Pitluck S."/>
            <person name="Kyrpides N."/>
            <person name="Mavromatis K."/>
            <person name="Ivanova N."/>
            <person name="Ovchinnikova G."/>
            <person name="Sims D."/>
            <person name="Meincke L."/>
            <person name="Brettin T."/>
            <person name="Detter J.C."/>
            <person name="Han C."/>
            <person name="Larimer F."/>
            <person name="Land M."/>
            <person name="Hauser L."/>
            <person name="Markowitz V."/>
            <person name="Cheng J.-F."/>
            <person name="Hugenholtz P."/>
            <person name="Woyke T."/>
            <person name="Wu D."/>
            <person name="Klenk H.-P."/>
            <person name="Eisen J.A."/>
        </authorList>
    </citation>
    <scope>NUCLEOTIDE SEQUENCE [LARGE SCALE GENOMIC DNA]</scope>
    <source>
        <strain evidence="4">ATCC 700099 / DSM 44233 / CIP 104796 / JCM 9543 / NBRC 105858 / Y-104</strain>
    </source>
</reference>
<keyword evidence="4" id="KW-1185">Reference proteome</keyword>
<name>C8XJ21_NAKMY</name>
<dbReference type="HOGENOM" id="CLU_059611_0_0_11"/>
<dbReference type="RefSeq" id="WP_012814083.1">
    <property type="nucleotide sequence ID" value="NC_013235.1"/>
</dbReference>
<dbReference type="Proteomes" id="UP000002218">
    <property type="component" value="Chromosome"/>
</dbReference>
<organism evidence="3 4">
    <name type="scientific">Nakamurella multipartita (strain ATCC 700099 / DSM 44233 / CIP 104796 / JCM 9543 / NBRC 105858 / Y-104)</name>
    <name type="common">Microsphaera multipartita</name>
    <dbReference type="NCBI Taxonomy" id="479431"/>
    <lineage>
        <taxon>Bacteria</taxon>
        <taxon>Bacillati</taxon>
        <taxon>Actinomycetota</taxon>
        <taxon>Actinomycetes</taxon>
        <taxon>Nakamurellales</taxon>
        <taxon>Nakamurellaceae</taxon>
        <taxon>Nakamurella</taxon>
    </lineage>
</organism>
<feature type="domain" description="DUF427" evidence="2">
    <location>
        <begin position="160"/>
        <end position="256"/>
    </location>
</feature>
<dbReference type="AlphaFoldDB" id="C8XJ21"/>
<evidence type="ECO:0000313" key="3">
    <source>
        <dbReference type="EMBL" id="ACV76608.1"/>
    </source>
</evidence>
<dbReference type="PANTHER" id="PTHR34310:SF9">
    <property type="entry name" value="BLR5716 PROTEIN"/>
    <property type="match status" value="1"/>
</dbReference>
<dbReference type="STRING" id="479431.Namu_0175"/>
<protein>
    <recommendedName>
        <fullName evidence="2">DUF427 domain-containing protein</fullName>
    </recommendedName>
</protein>
<evidence type="ECO:0000259" key="2">
    <source>
        <dbReference type="Pfam" id="PF04248"/>
    </source>
</evidence>
<dbReference type="PANTHER" id="PTHR34310">
    <property type="entry name" value="DUF427 DOMAIN PROTEIN (AFU_ORTHOLOGUE AFUA_3G02220)"/>
    <property type="match status" value="1"/>
</dbReference>
<dbReference type="Pfam" id="PF04248">
    <property type="entry name" value="NTP_transf_9"/>
    <property type="match status" value="2"/>
</dbReference>
<evidence type="ECO:0000256" key="1">
    <source>
        <dbReference type="SAM" id="MobiDB-lite"/>
    </source>
</evidence>
<dbReference type="InterPro" id="IPR038694">
    <property type="entry name" value="DUF427_sf"/>
</dbReference>
<dbReference type="KEGG" id="nml:Namu_0175"/>
<dbReference type="OrthoDB" id="285364at2"/>
<evidence type="ECO:0000313" key="4">
    <source>
        <dbReference type="Proteomes" id="UP000002218"/>
    </source>
</evidence>
<feature type="domain" description="DUF427" evidence="2">
    <location>
        <begin position="41"/>
        <end position="126"/>
    </location>
</feature>
<dbReference type="InParanoid" id="C8XJ21"/>